<comment type="caution">
    <text evidence="1">The sequence shown here is derived from an EMBL/GenBank/DDBJ whole genome shotgun (WGS) entry which is preliminary data.</text>
</comment>
<reference evidence="1 2" key="1">
    <citation type="submission" date="2018-10" db="EMBL/GenBank/DDBJ databases">
        <title>Tessaracoccus antarcticuss sp. nov., isolated from sediment.</title>
        <authorList>
            <person name="Zhou L.Y."/>
            <person name="Du Z.J."/>
        </authorList>
    </citation>
    <scope>NUCLEOTIDE SEQUENCE [LARGE SCALE GENOMIC DNA]</scope>
    <source>
        <strain evidence="1 2">JDX10</strain>
    </source>
</reference>
<dbReference type="EMBL" id="REFW01000001">
    <property type="protein sequence ID" value="RMB61619.1"/>
    <property type="molecule type" value="Genomic_DNA"/>
</dbReference>
<dbReference type="AlphaFoldDB" id="A0A3M0GKE6"/>
<name>A0A3M0GKE6_9ACTN</name>
<dbReference type="Proteomes" id="UP000275256">
    <property type="component" value="Unassembled WGS sequence"/>
</dbReference>
<protein>
    <submittedName>
        <fullName evidence="1">Uncharacterized protein</fullName>
    </submittedName>
</protein>
<accession>A0A3M0GKE6</accession>
<evidence type="ECO:0000313" key="1">
    <source>
        <dbReference type="EMBL" id="RMB61619.1"/>
    </source>
</evidence>
<evidence type="ECO:0000313" key="2">
    <source>
        <dbReference type="Proteomes" id="UP000275256"/>
    </source>
</evidence>
<proteinExistence type="predicted"/>
<organism evidence="1 2">
    <name type="scientific">Tessaracoccus antarcticus</name>
    <dbReference type="NCBI Taxonomy" id="2479848"/>
    <lineage>
        <taxon>Bacteria</taxon>
        <taxon>Bacillati</taxon>
        <taxon>Actinomycetota</taxon>
        <taxon>Actinomycetes</taxon>
        <taxon>Propionibacteriales</taxon>
        <taxon>Propionibacteriaceae</taxon>
        <taxon>Tessaracoccus</taxon>
    </lineage>
</organism>
<keyword evidence="2" id="KW-1185">Reference proteome</keyword>
<gene>
    <name evidence="1" type="ORF">EAX62_03020</name>
</gene>
<sequence>MLAMPCTGEEDAPVRLIHRPAHGHDAPGSQLLACTEAGYWAVRRILVAQHPWADRIGDAVGGDDLRAALVVMQHLIEALEVHHS</sequence>